<dbReference type="GO" id="GO:0051400">
    <property type="term" value="F:BH domain binding"/>
    <property type="evidence" value="ECO:0007669"/>
    <property type="project" value="TreeGrafter"/>
</dbReference>
<dbReference type="PANTHER" id="PTHR11256">
    <property type="entry name" value="BCL-2 RELATED"/>
    <property type="match status" value="1"/>
</dbReference>
<evidence type="ECO:0000256" key="2">
    <source>
        <dbReference type="ARBA" id="ARBA00022703"/>
    </source>
</evidence>
<keyword evidence="2" id="KW-0053">Apoptosis</keyword>
<dbReference type="InterPro" id="IPR036834">
    <property type="entry name" value="Bcl-2-like_sf"/>
</dbReference>
<dbReference type="STRING" id="10195.A0A3M7S2P9"/>
<dbReference type="GO" id="GO:0097192">
    <property type="term" value="P:extrinsic apoptotic signaling pathway in absence of ligand"/>
    <property type="evidence" value="ECO:0007669"/>
    <property type="project" value="TreeGrafter"/>
</dbReference>
<gene>
    <name evidence="4" type="ORF">BpHYR1_048055</name>
</gene>
<keyword evidence="5" id="KW-1185">Reference proteome</keyword>
<accession>A0A3M7S2P9</accession>
<dbReference type="GO" id="GO:0042981">
    <property type="term" value="P:regulation of apoptotic process"/>
    <property type="evidence" value="ECO:0007669"/>
    <property type="project" value="InterPro"/>
</dbReference>
<dbReference type="InterPro" id="IPR002475">
    <property type="entry name" value="Bcl2-like"/>
</dbReference>
<dbReference type="OrthoDB" id="6080198at2759"/>
<sequence length="178" mass="20969">MEKCISSLEVVKDYFTFRLNESSNLAKKDYFKSSSLEGQKDVLNTIRMLCYEAETKNRENYDYYIGYTMEKLENLAKNDYCMLIQKLQDIANLLFNDNIDWGRIISLLSFVSYFSYKYAWLNKDLGRASACACKLIEWLTSYLTCKCGMWIECNGGWESFGNYMENYRTYNVKKVPCC</sequence>
<evidence type="ECO:0000313" key="4">
    <source>
        <dbReference type="EMBL" id="RNA29895.1"/>
    </source>
</evidence>
<dbReference type="SMART" id="SM00337">
    <property type="entry name" value="BCL"/>
    <property type="match status" value="1"/>
</dbReference>
<proteinExistence type="inferred from homology"/>
<evidence type="ECO:0000313" key="5">
    <source>
        <dbReference type="Proteomes" id="UP000276133"/>
    </source>
</evidence>
<evidence type="ECO:0000256" key="1">
    <source>
        <dbReference type="ARBA" id="ARBA00009458"/>
    </source>
</evidence>
<dbReference type="EMBL" id="REGN01002155">
    <property type="protein sequence ID" value="RNA29895.1"/>
    <property type="molecule type" value="Genomic_DNA"/>
</dbReference>
<dbReference type="InterPro" id="IPR046371">
    <property type="entry name" value="Bcl-2_BH1-3"/>
</dbReference>
<dbReference type="Proteomes" id="UP000276133">
    <property type="component" value="Unassembled WGS sequence"/>
</dbReference>
<comment type="similarity">
    <text evidence="1">Belongs to the Bcl-2 family.</text>
</comment>
<reference evidence="4 5" key="1">
    <citation type="journal article" date="2018" name="Sci. Rep.">
        <title>Genomic signatures of local adaptation to the degree of environmental predictability in rotifers.</title>
        <authorList>
            <person name="Franch-Gras L."/>
            <person name="Hahn C."/>
            <person name="Garcia-Roger E.M."/>
            <person name="Carmona M.J."/>
            <person name="Serra M."/>
            <person name="Gomez A."/>
        </authorList>
    </citation>
    <scope>NUCLEOTIDE SEQUENCE [LARGE SCALE GENOMIC DNA]</scope>
    <source>
        <strain evidence="4">HYR1</strain>
    </source>
</reference>
<dbReference type="SUPFAM" id="SSF56854">
    <property type="entry name" value="Bcl-2 inhibitors of programmed cell death"/>
    <property type="match status" value="1"/>
</dbReference>
<dbReference type="PROSITE" id="PS50062">
    <property type="entry name" value="BCL2_FAMILY"/>
    <property type="match status" value="1"/>
</dbReference>
<evidence type="ECO:0000259" key="3">
    <source>
        <dbReference type="SMART" id="SM00337"/>
    </source>
</evidence>
<name>A0A3M7S2P9_BRAPC</name>
<dbReference type="CDD" id="cd06845">
    <property type="entry name" value="Bcl-2_like"/>
    <property type="match status" value="1"/>
</dbReference>
<dbReference type="Pfam" id="PF00452">
    <property type="entry name" value="Bcl-2"/>
    <property type="match status" value="1"/>
</dbReference>
<comment type="caution">
    <text evidence="4">The sequence shown here is derived from an EMBL/GenBank/DDBJ whole genome shotgun (WGS) entry which is preliminary data.</text>
</comment>
<organism evidence="4 5">
    <name type="scientific">Brachionus plicatilis</name>
    <name type="common">Marine rotifer</name>
    <name type="synonym">Brachionus muelleri</name>
    <dbReference type="NCBI Taxonomy" id="10195"/>
    <lineage>
        <taxon>Eukaryota</taxon>
        <taxon>Metazoa</taxon>
        <taxon>Spiralia</taxon>
        <taxon>Gnathifera</taxon>
        <taxon>Rotifera</taxon>
        <taxon>Eurotatoria</taxon>
        <taxon>Monogononta</taxon>
        <taxon>Pseudotrocha</taxon>
        <taxon>Ploima</taxon>
        <taxon>Brachionidae</taxon>
        <taxon>Brachionus</taxon>
    </lineage>
</organism>
<dbReference type="InterPro" id="IPR026298">
    <property type="entry name" value="Bcl-2_fam"/>
</dbReference>
<dbReference type="GO" id="GO:0001836">
    <property type="term" value="P:release of cytochrome c from mitochondria"/>
    <property type="evidence" value="ECO:0007669"/>
    <property type="project" value="TreeGrafter"/>
</dbReference>
<dbReference type="GO" id="GO:0005741">
    <property type="term" value="C:mitochondrial outer membrane"/>
    <property type="evidence" value="ECO:0007669"/>
    <property type="project" value="TreeGrafter"/>
</dbReference>
<dbReference type="AlphaFoldDB" id="A0A3M7S2P9"/>
<feature type="domain" description="Bcl-2 Bcl-2 homology region 1-3" evidence="3">
    <location>
        <begin position="63"/>
        <end position="157"/>
    </location>
</feature>
<protein>
    <submittedName>
        <fullName evidence="4">Bcl-2 1</fullName>
    </submittedName>
</protein>
<dbReference type="GO" id="GO:0008630">
    <property type="term" value="P:intrinsic apoptotic signaling pathway in response to DNA damage"/>
    <property type="evidence" value="ECO:0007669"/>
    <property type="project" value="TreeGrafter"/>
</dbReference>
<dbReference type="Gene3D" id="1.10.437.10">
    <property type="entry name" value="Blc2-like"/>
    <property type="match status" value="1"/>
</dbReference>